<reference evidence="1" key="1">
    <citation type="submission" date="2019-08" db="EMBL/GenBank/DDBJ databases">
        <authorList>
            <person name="Kucharzyk K."/>
            <person name="Murdoch R.W."/>
            <person name="Higgins S."/>
            <person name="Loffler F."/>
        </authorList>
    </citation>
    <scope>NUCLEOTIDE SEQUENCE</scope>
</reference>
<evidence type="ECO:0000313" key="1">
    <source>
        <dbReference type="EMBL" id="MPN61511.1"/>
    </source>
</evidence>
<organism evidence="1">
    <name type="scientific">bioreactor metagenome</name>
    <dbReference type="NCBI Taxonomy" id="1076179"/>
    <lineage>
        <taxon>unclassified sequences</taxon>
        <taxon>metagenomes</taxon>
        <taxon>ecological metagenomes</taxon>
    </lineage>
</organism>
<gene>
    <name evidence="1" type="ORF">SDC9_209249</name>
</gene>
<dbReference type="AlphaFoldDB" id="A0A645JCW8"/>
<comment type="caution">
    <text evidence="1">The sequence shown here is derived from an EMBL/GenBank/DDBJ whole genome shotgun (WGS) entry which is preliminary data.</text>
</comment>
<proteinExistence type="predicted"/>
<protein>
    <submittedName>
        <fullName evidence="1">Uncharacterized protein</fullName>
    </submittedName>
</protein>
<sequence length="97" mass="11052">MACAKIAPGSWPRALGRIWIKSVISVMKNKVIAYEGIFAEKGKTIEAGEALGYVMERCGIQKMPDMPENNDFEEFSHMVVDWYFSGNWIEVREFDDA</sequence>
<name>A0A645JCW8_9ZZZZ</name>
<dbReference type="EMBL" id="VSSQ01138213">
    <property type="protein sequence ID" value="MPN61511.1"/>
    <property type="molecule type" value="Genomic_DNA"/>
</dbReference>
<accession>A0A645JCW8</accession>